<feature type="compositionally biased region" description="Acidic residues" evidence="1">
    <location>
        <begin position="85"/>
        <end position="100"/>
    </location>
</feature>
<keyword evidence="3" id="KW-1185">Reference proteome</keyword>
<dbReference type="AlphaFoldDB" id="A0AAV0WHZ7"/>
<organism evidence="2 3">
    <name type="scientific">Macrosiphum euphorbiae</name>
    <name type="common">potato aphid</name>
    <dbReference type="NCBI Taxonomy" id="13131"/>
    <lineage>
        <taxon>Eukaryota</taxon>
        <taxon>Metazoa</taxon>
        <taxon>Ecdysozoa</taxon>
        <taxon>Arthropoda</taxon>
        <taxon>Hexapoda</taxon>
        <taxon>Insecta</taxon>
        <taxon>Pterygota</taxon>
        <taxon>Neoptera</taxon>
        <taxon>Paraneoptera</taxon>
        <taxon>Hemiptera</taxon>
        <taxon>Sternorrhyncha</taxon>
        <taxon>Aphidomorpha</taxon>
        <taxon>Aphidoidea</taxon>
        <taxon>Aphididae</taxon>
        <taxon>Macrosiphini</taxon>
        <taxon>Macrosiphum</taxon>
    </lineage>
</organism>
<evidence type="ECO:0000313" key="2">
    <source>
        <dbReference type="EMBL" id="CAI6355473.1"/>
    </source>
</evidence>
<protein>
    <submittedName>
        <fullName evidence="2">Uncharacterized protein</fullName>
    </submittedName>
</protein>
<evidence type="ECO:0000313" key="3">
    <source>
        <dbReference type="Proteomes" id="UP001160148"/>
    </source>
</evidence>
<accession>A0AAV0WHZ7</accession>
<feature type="region of interest" description="Disordered" evidence="1">
    <location>
        <begin position="80"/>
        <end position="112"/>
    </location>
</feature>
<dbReference type="Proteomes" id="UP001160148">
    <property type="component" value="Unassembled WGS sequence"/>
</dbReference>
<dbReference type="EMBL" id="CARXXK010000002">
    <property type="protein sequence ID" value="CAI6355473.1"/>
    <property type="molecule type" value="Genomic_DNA"/>
</dbReference>
<gene>
    <name evidence="2" type="ORF">MEUPH1_LOCUS11320</name>
</gene>
<reference evidence="2 3" key="1">
    <citation type="submission" date="2023-01" db="EMBL/GenBank/DDBJ databases">
        <authorList>
            <person name="Whitehead M."/>
        </authorList>
    </citation>
    <scope>NUCLEOTIDE SEQUENCE [LARGE SCALE GENOMIC DNA]</scope>
</reference>
<name>A0AAV0WHZ7_9HEMI</name>
<sequence length="112" mass="12867">MKRWYDQRHHNRVRFEAGEVIVMLRQPVPGQSTKLQSKYCDCPLQVIEVLPSETYRVAELTSEGKTVYSTTAHASQLKSWKVLSEEDSDSEPPSDEETSEEFQILNHQVTGN</sequence>
<comment type="caution">
    <text evidence="2">The sequence shown here is derived from an EMBL/GenBank/DDBJ whole genome shotgun (WGS) entry which is preliminary data.</text>
</comment>
<proteinExistence type="predicted"/>
<evidence type="ECO:0000256" key="1">
    <source>
        <dbReference type="SAM" id="MobiDB-lite"/>
    </source>
</evidence>